<feature type="compositionally biased region" description="Basic and acidic residues" evidence="1">
    <location>
        <begin position="37"/>
        <end position="54"/>
    </location>
</feature>
<feature type="region of interest" description="Disordered" evidence="1">
    <location>
        <begin position="1"/>
        <end position="54"/>
    </location>
</feature>
<dbReference type="PANTHER" id="PTHR15887:SF1">
    <property type="entry name" value="TRANSMEMBRANE PROTEIN 69"/>
    <property type="match status" value="1"/>
</dbReference>
<evidence type="ECO:0000313" key="3">
    <source>
        <dbReference type="EMBL" id="KAF4977665.1"/>
    </source>
</evidence>
<proteinExistence type="predicted"/>
<accession>A0A8H4XK67</accession>
<feature type="compositionally biased region" description="Basic and acidic residues" evidence="1">
    <location>
        <begin position="9"/>
        <end position="18"/>
    </location>
</feature>
<organism evidence="3 4">
    <name type="scientific">Fusarium zealandicum</name>
    <dbReference type="NCBI Taxonomy" id="1053134"/>
    <lineage>
        <taxon>Eukaryota</taxon>
        <taxon>Fungi</taxon>
        <taxon>Dikarya</taxon>
        <taxon>Ascomycota</taxon>
        <taxon>Pezizomycotina</taxon>
        <taxon>Sordariomycetes</taxon>
        <taxon>Hypocreomycetidae</taxon>
        <taxon>Hypocreales</taxon>
        <taxon>Nectriaceae</taxon>
        <taxon>Fusarium</taxon>
        <taxon>Fusarium staphyleae species complex</taxon>
    </lineage>
</organism>
<evidence type="ECO:0000256" key="2">
    <source>
        <dbReference type="SAM" id="Phobius"/>
    </source>
</evidence>
<dbReference type="Pfam" id="PF11911">
    <property type="entry name" value="DUF3429"/>
    <property type="match status" value="1"/>
</dbReference>
<feature type="compositionally biased region" description="Basic and acidic residues" evidence="1">
    <location>
        <begin position="278"/>
        <end position="335"/>
    </location>
</feature>
<dbReference type="Proteomes" id="UP000635477">
    <property type="component" value="Unassembled WGS sequence"/>
</dbReference>
<evidence type="ECO:0008006" key="5">
    <source>
        <dbReference type="Google" id="ProtNLM"/>
    </source>
</evidence>
<gene>
    <name evidence="3" type="ORF">FZEAL_5855</name>
</gene>
<name>A0A8H4XK67_9HYPO</name>
<dbReference type="OrthoDB" id="194289at2759"/>
<feature type="region of interest" description="Disordered" evidence="1">
    <location>
        <begin position="278"/>
        <end position="478"/>
    </location>
</feature>
<feature type="compositionally biased region" description="Basic and acidic residues" evidence="1">
    <location>
        <begin position="358"/>
        <end position="478"/>
    </location>
</feature>
<evidence type="ECO:0000313" key="4">
    <source>
        <dbReference type="Proteomes" id="UP000635477"/>
    </source>
</evidence>
<keyword evidence="2" id="KW-1133">Transmembrane helix</keyword>
<feature type="compositionally biased region" description="Polar residues" evidence="1">
    <location>
        <begin position="21"/>
        <end position="35"/>
    </location>
</feature>
<feature type="transmembrane region" description="Helical" evidence="2">
    <location>
        <begin position="175"/>
        <end position="201"/>
    </location>
</feature>
<dbReference type="EMBL" id="JABEYC010000424">
    <property type="protein sequence ID" value="KAF4977665.1"/>
    <property type="molecule type" value="Genomic_DNA"/>
</dbReference>
<feature type="transmembrane region" description="Helical" evidence="2">
    <location>
        <begin position="134"/>
        <end position="154"/>
    </location>
</feature>
<feature type="compositionally biased region" description="Acidic residues" evidence="1">
    <location>
        <begin position="336"/>
        <end position="357"/>
    </location>
</feature>
<reference evidence="3" key="2">
    <citation type="submission" date="2020-05" db="EMBL/GenBank/DDBJ databases">
        <authorList>
            <person name="Kim H.-S."/>
            <person name="Proctor R.H."/>
            <person name="Brown D.W."/>
        </authorList>
    </citation>
    <scope>NUCLEOTIDE SEQUENCE</scope>
    <source>
        <strain evidence="3">NRRL 22465</strain>
    </source>
</reference>
<dbReference type="InterPro" id="IPR021836">
    <property type="entry name" value="DUF3429"/>
</dbReference>
<keyword evidence="2" id="KW-0472">Membrane</keyword>
<keyword evidence="4" id="KW-1185">Reference proteome</keyword>
<comment type="caution">
    <text evidence="3">The sequence shown here is derived from an EMBL/GenBank/DDBJ whole genome shotgun (WGS) entry which is preliminary data.</text>
</comment>
<sequence length="478" mass="54301">PPTPTPTTRDYKRERELAQQKLESNPSAVSTQSSVRHVVEEDQRPASADHDMGSDLKHDIDVVKDTFRFKSVPKESRILGLAGTLPYLGTSLSTVFLAWDLNKEWPTGNSFYDAILVDHETAKYLLSVIEPIQLGYGAVIISFLGAIHWGLEYAEKQPLRERTRFRYGMGVASSVIAWPTLFLPVEYALTTQFMAFVALYFADARAATRGWAPHWYGTYRFLLTAMVGFAIFVSLVGRAKIGQGDTLSSQGLTQRLERPGMADHDTDWARLEAEEKERIKKEKKKQEEKEAKEAEKKEKEEKKKGGKGDKGENKAKASDEGSKKRDEEKSAKGDENKDDEAEKEDGEDENKTDEDQSEDKKDESEDKKDESKDKKDESKDKKDESKDKKDEPKDKKDESKDKKDESKDKKKKEGEKKDDNDAKEKDDDKKSDNKDSDNKTPKNKEESDSKDSDKKDQESKDNDKSKDGKSKDKADKKE</sequence>
<reference evidence="3" key="1">
    <citation type="journal article" date="2020" name="BMC Genomics">
        <title>Correction to: Identification and distribution of gene clusters required for synthesis of sphingolipid metabolism inhibitors in diverse species of the filamentous fungus Fusarium.</title>
        <authorList>
            <person name="Kim H.S."/>
            <person name="Lohmar J.M."/>
            <person name="Busman M."/>
            <person name="Brown D.W."/>
            <person name="Naumann T.A."/>
            <person name="Divon H.H."/>
            <person name="Lysoe E."/>
            <person name="Uhlig S."/>
            <person name="Proctor R.H."/>
        </authorList>
    </citation>
    <scope>NUCLEOTIDE SEQUENCE</scope>
    <source>
        <strain evidence="3">NRRL 22465</strain>
    </source>
</reference>
<dbReference type="AlphaFoldDB" id="A0A8H4XK67"/>
<keyword evidence="2" id="KW-0812">Transmembrane</keyword>
<dbReference type="PANTHER" id="PTHR15887">
    <property type="entry name" value="TRANSMEMBRANE PROTEIN 69"/>
    <property type="match status" value="1"/>
</dbReference>
<feature type="transmembrane region" description="Helical" evidence="2">
    <location>
        <begin position="78"/>
        <end position="99"/>
    </location>
</feature>
<protein>
    <recommendedName>
        <fullName evidence="5">Halomucin</fullName>
    </recommendedName>
</protein>
<feature type="non-terminal residue" evidence="3">
    <location>
        <position position="478"/>
    </location>
</feature>
<evidence type="ECO:0000256" key="1">
    <source>
        <dbReference type="SAM" id="MobiDB-lite"/>
    </source>
</evidence>
<feature type="transmembrane region" description="Helical" evidence="2">
    <location>
        <begin position="221"/>
        <end position="239"/>
    </location>
</feature>